<protein>
    <submittedName>
        <fullName evidence="1">Uncharacterized protein</fullName>
    </submittedName>
</protein>
<dbReference type="AlphaFoldDB" id="A0A4Q4ZF42"/>
<dbReference type="EMBL" id="SDKM01000014">
    <property type="protein sequence ID" value="RYP85874.1"/>
    <property type="molecule type" value="Genomic_DNA"/>
</dbReference>
<sequence length="82" mass="8524">MAYVMLYGNGWTQRWRIAAGMEEQVRAQLSQVGTDSTGKLSVVDPGSEVEATLVVSWALVAAAVVLDGSSGAGDSDSTGQYA</sequence>
<organism evidence="1 2">
    <name type="scientific">Nocardioides guangzhouensis</name>
    <dbReference type="NCBI Taxonomy" id="2497878"/>
    <lineage>
        <taxon>Bacteria</taxon>
        <taxon>Bacillati</taxon>
        <taxon>Actinomycetota</taxon>
        <taxon>Actinomycetes</taxon>
        <taxon>Propionibacteriales</taxon>
        <taxon>Nocardioidaceae</taxon>
        <taxon>Nocardioides</taxon>
    </lineage>
</organism>
<reference evidence="1 2" key="1">
    <citation type="submission" date="2019-01" db="EMBL/GenBank/DDBJ databases">
        <title>Nocardioides guangzhouensis sp. nov., an actinobacterium isolated from soil.</title>
        <authorList>
            <person name="Fu Y."/>
            <person name="Cai Y."/>
            <person name="Lin Z."/>
            <person name="Chen P."/>
        </authorList>
    </citation>
    <scope>NUCLEOTIDE SEQUENCE [LARGE SCALE GENOMIC DNA]</scope>
    <source>
        <strain evidence="1 2">130</strain>
    </source>
</reference>
<evidence type="ECO:0000313" key="1">
    <source>
        <dbReference type="EMBL" id="RYP85874.1"/>
    </source>
</evidence>
<dbReference type="OrthoDB" id="3787411at2"/>
<proteinExistence type="predicted"/>
<evidence type="ECO:0000313" key="2">
    <source>
        <dbReference type="Proteomes" id="UP000295198"/>
    </source>
</evidence>
<keyword evidence="2" id="KW-1185">Reference proteome</keyword>
<comment type="caution">
    <text evidence="1">The sequence shown here is derived from an EMBL/GenBank/DDBJ whole genome shotgun (WGS) entry which is preliminary data.</text>
</comment>
<gene>
    <name evidence="1" type="ORF">EKO23_11215</name>
</gene>
<accession>A0A4Q4ZF42</accession>
<dbReference type="RefSeq" id="WP_134717245.1">
    <property type="nucleotide sequence ID" value="NZ_SDKM01000014.1"/>
</dbReference>
<name>A0A4Q4ZF42_9ACTN</name>
<dbReference type="Proteomes" id="UP000295198">
    <property type="component" value="Unassembled WGS sequence"/>
</dbReference>